<name>A0A1X2HUY9_SYNRA</name>
<evidence type="ECO:0000313" key="2">
    <source>
        <dbReference type="EMBL" id="ORZ03410.1"/>
    </source>
</evidence>
<proteinExistence type="predicted"/>
<evidence type="ECO:0000313" key="3">
    <source>
        <dbReference type="Proteomes" id="UP000242180"/>
    </source>
</evidence>
<dbReference type="EMBL" id="MCGN01000001">
    <property type="protein sequence ID" value="ORZ03410.1"/>
    <property type="molecule type" value="Genomic_DNA"/>
</dbReference>
<keyword evidence="1" id="KW-0472">Membrane</keyword>
<organism evidence="2 3">
    <name type="scientific">Syncephalastrum racemosum</name>
    <name type="common">Filamentous fungus</name>
    <dbReference type="NCBI Taxonomy" id="13706"/>
    <lineage>
        <taxon>Eukaryota</taxon>
        <taxon>Fungi</taxon>
        <taxon>Fungi incertae sedis</taxon>
        <taxon>Mucoromycota</taxon>
        <taxon>Mucoromycotina</taxon>
        <taxon>Mucoromycetes</taxon>
        <taxon>Mucorales</taxon>
        <taxon>Syncephalastraceae</taxon>
        <taxon>Syncephalastrum</taxon>
    </lineage>
</organism>
<dbReference type="AlphaFoldDB" id="A0A1X2HUY9"/>
<evidence type="ECO:0000256" key="1">
    <source>
        <dbReference type="SAM" id="Phobius"/>
    </source>
</evidence>
<keyword evidence="3" id="KW-1185">Reference proteome</keyword>
<keyword evidence="1" id="KW-1133">Transmembrane helix</keyword>
<gene>
    <name evidence="2" type="ORF">BCR43DRAFT_48533</name>
</gene>
<dbReference type="InParanoid" id="A0A1X2HUY9"/>
<comment type="caution">
    <text evidence="2">The sequence shown here is derived from an EMBL/GenBank/DDBJ whole genome shotgun (WGS) entry which is preliminary data.</text>
</comment>
<keyword evidence="1" id="KW-0812">Transmembrane</keyword>
<feature type="transmembrane region" description="Helical" evidence="1">
    <location>
        <begin position="84"/>
        <end position="103"/>
    </location>
</feature>
<reference evidence="2 3" key="1">
    <citation type="submission" date="2016-07" db="EMBL/GenBank/DDBJ databases">
        <title>Pervasive Adenine N6-methylation of Active Genes in Fungi.</title>
        <authorList>
            <consortium name="DOE Joint Genome Institute"/>
            <person name="Mondo S.J."/>
            <person name="Dannebaum R.O."/>
            <person name="Kuo R.C."/>
            <person name="Labutti K."/>
            <person name="Haridas S."/>
            <person name="Kuo A."/>
            <person name="Salamov A."/>
            <person name="Ahrendt S.R."/>
            <person name="Lipzen A."/>
            <person name="Sullivan W."/>
            <person name="Andreopoulos W.B."/>
            <person name="Clum A."/>
            <person name="Lindquist E."/>
            <person name="Daum C."/>
            <person name="Ramamoorthy G.K."/>
            <person name="Gryganskyi A."/>
            <person name="Culley D."/>
            <person name="Magnuson J.K."/>
            <person name="James T.Y."/>
            <person name="O'Malley M.A."/>
            <person name="Stajich J.E."/>
            <person name="Spatafora J.W."/>
            <person name="Visel A."/>
            <person name="Grigoriev I.V."/>
        </authorList>
    </citation>
    <scope>NUCLEOTIDE SEQUENCE [LARGE SCALE GENOMIC DNA]</scope>
    <source>
        <strain evidence="2 3">NRRL 2496</strain>
    </source>
</reference>
<protein>
    <submittedName>
        <fullName evidence="2">Uncharacterized protein</fullName>
    </submittedName>
</protein>
<dbReference type="Proteomes" id="UP000242180">
    <property type="component" value="Unassembled WGS sequence"/>
</dbReference>
<sequence>MRSCTRCLHIRQCGRILGRWPHGSSTLSNTSCPRYAKVFRGRKYGQNHSLAQMYVGSARQRPVFTQSVFPYPGARGHDAKRKTYRYRAGLPAAYCGIIIQLFMST</sequence>
<accession>A0A1X2HUY9</accession>